<feature type="non-terminal residue" evidence="1">
    <location>
        <position position="1"/>
    </location>
</feature>
<comment type="caution">
    <text evidence="1">The sequence shown here is derived from an EMBL/GenBank/DDBJ whole genome shotgun (WGS) entry which is preliminary data.</text>
</comment>
<dbReference type="EMBL" id="PSZO01000051">
    <property type="protein sequence ID" value="TCG10406.1"/>
    <property type="molecule type" value="Genomic_DNA"/>
</dbReference>
<name>A0A4R0XIK2_9MOLU</name>
<dbReference type="AlphaFoldDB" id="A0A4R0XIK2"/>
<feature type="non-terminal residue" evidence="1">
    <location>
        <position position="757"/>
    </location>
</feature>
<sequence>KRYTKFESRLISESLIKKIGDNKLILSFNSERPKLEIDPLSYSDNEWFIEGYDILLKKLGNKMKIMTLNYDKVLEKILGRKAINFIEHDSKNHEEEIIHLHGVVDDKNQINSKSLLTLGDYVEFSKIVEDKLSAILMPKQEKDEETDQVIETVVIIGSSLSEEHLLRVFKDFQITDGHKDVILVVHETWDAFYYEKLKEIYSKLGVKIVNINFGHKYEEDFKTFWEELSISTQDNNFTTDFGEISKRTDIVDNELYERFLNLLAEVKEPISLEEFYAKINWIDKNNNILVRPIYWLEKHDKKLKKNSLKKFMMFAKVLPIEWLNMIRGEIYNKEEFQMILIKADKLLLDYMPFGYDRRGDSIKRFINREIHFVDEKEDIFKHKNILRCLVFFIFHNDSNEKSGIIKYAVDNFGFSELSPLAKEYIYLNQFPDKNSNMYKLFKNDFDNKRQPFLYEEFIDYNGLLGFIDTNYTVRHTWKILMIFNFKPYRQVIMNNLERLNLLMQNEKNTRKQWFIHELMYFVFIKSKKQGEYLALMEESQLEFDTFPSNIHFLGHEGFGIIKYSKYDGATMRKNLIIKDFDEFTKVISEENLTLGKQRAIKNYITNNMDVDLYKLLKDDFLEKIDNWGRDLNLKNKKYQCATWDEYFAYMDHYEETHWLEITPPQDIFIRINEIHLELTTQFSNNLFNEILKLSNLKLKLKYYGEYFWDNKEIRYILDNINKNKKAKTLIFKLITQKYNFSHDNVTKLLNKEYFEIK</sequence>
<dbReference type="RefSeq" id="WP_131599599.1">
    <property type="nucleotide sequence ID" value="NZ_PSZO01000051.1"/>
</dbReference>
<keyword evidence="2" id="KW-1185">Reference proteome</keyword>
<protein>
    <submittedName>
        <fullName evidence="1">Uncharacterized protein</fullName>
    </submittedName>
</protein>
<accession>A0A4R0XIK2</accession>
<dbReference type="OrthoDB" id="399880at2"/>
<organism evidence="1 2">
    <name type="scientific">Mycoplasma marinum</name>
    <dbReference type="NCBI Taxonomy" id="1937190"/>
    <lineage>
        <taxon>Bacteria</taxon>
        <taxon>Bacillati</taxon>
        <taxon>Mycoplasmatota</taxon>
        <taxon>Mollicutes</taxon>
        <taxon>Mycoplasmataceae</taxon>
        <taxon>Mycoplasma</taxon>
    </lineage>
</organism>
<reference evidence="1 2" key="1">
    <citation type="submission" date="2018-02" db="EMBL/GenBank/DDBJ databases">
        <title>Mycoplasma marinum and Mycoplasma todarodis sp. nov., moderately halophilic and psychrotolerant mycoplasmas isolated from cephalopods.</title>
        <authorList>
            <person name="Viver T."/>
        </authorList>
    </citation>
    <scope>NUCLEOTIDE SEQUENCE [LARGE SCALE GENOMIC DNA]</scope>
    <source>
        <strain evidence="1 2">PE</strain>
    </source>
</reference>
<dbReference type="Proteomes" id="UP000294192">
    <property type="component" value="Unassembled WGS sequence"/>
</dbReference>
<evidence type="ECO:0000313" key="1">
    <source>
        <dbReference type="EMBL" id="TCG10406.1"/>
    </source>
</evidence>
<evidence type="ECO:0000313" key="2">
    <source>
        <dbReference type="Proteomes" id="UP000294192"/>
    </source>
</evidence>
<gene>
    <name evidence="1" type="ORF">C4B24_04675</name>
</gene>
<dbReference type="Pfam" id="PF13289">
    <property type="entry name" value="SIR2_2"/>
    <property type="match status" value="1"/>
</dbReference>
<proteinExistence type="predicted"/>